<gene>
    <name evidence="1" type="ORF">NRP21_00950</name>
</gene>
<dbReference type="Proteomes" id="UP001524642">
    <property type="component" value="Unassembled WGS sequence"/>
</dbReference>
<comment type="caution">
    <text evidence="1">The sequence shown here is derived from an EMBL/GenBank/DDBJ whole genome shotgun (WGS) entry which is preliminary data.</text>
</comment>
<name>A0ABT1WZR2_9PROT</name>
<keyword evidence="2" id="KW-1185">Reference proteome</keyword>
<dbReference type="EMBL" id="JANJOU010000001">
    <property type="protein sequence ID" value="MCR0980613.1"/>
    <property type="molecule type" value="Genomic_DNA"/>
</dbReference>
<protein>
    <submittedName>
        <fullName evidence="1">Uncharacterized protein</fullName>
    </submittedName>
</protein>
<organism evidence="1 2">
    <name type="scientific">Roseomonas populi</name>
    <dbReference type="NCBI Taxonomy" id="3121582"/>
    <lineage>
        <taxon>Bacteria</taxon>
        <taxon>Pseudomonadati</taxon>
        <taxon>Pseudomonadota</taxon>
        <taxon>Alphaproteobacteria</taxon>
        <taxon>Acetobacterales</taxon>
        <taxon>Roseomonadaceae</taxon>
        <taxon>Roseomonas</taxon>
    </lineage>
</organism>
<proteinExistence type="predicted"/>
<dbReference type="RefSeq" id="WP_257714295.1">
    <property type="nucleotide sequence ID" value="NZ_JANJOU010000001.1"/>
</dbReference>
<evidence type="ECO:0000313" key="1">
    <source>
        <dbReference type="EMBL" id="MCR0980613.1"/>
    </source>
</evidence>
<sequence length="62" mass="6783">MTPLGPCPTPQKRSVNPAPLIAAVKDLVQHARSKDLPLADEVLTDVLAKLCGWPVEELNRLR</sequence>
<evidence type="ECO:0000313" key="2">
    <source>
        <dbReference type="Proteomes" id="UP001524642"/>
    </source>
</evidence>
<accession>A0ABT1WZR2</accession>
<reference evidence="1 2" key="1">
    <citation type="submission" date="2022-06" db="EMBL/GenBank/DDBJ databases">
        <title>Roseomonas CN29.</title>
        <authorList>
            <person name="Cheng Y."/>
            <person name="He X."/>
        </authorList>
    </citation>
    <scope>NUCLEOTIDE SEQUENCE [LARGE SCALE GENOMIC DNA]</scope>
    <source>
        <strain evidence="1 2">CN29</strain>
    </source>
</reference>